<gene>
    <name evidence="1" type="ORF">SJ05684_c11990</name>
</gene>
<evidence type="ECO:0000313" key="2">
    <source>
        <dbReference type="Proteomes" id="UP000217211"/>
    </source>
</evidence>
<sequence>MAGGSVQLATGFSVAHGYSPLLAGIRPQSNGGVYSAESRWLEATRHIRSSRF</sequence>
<dbReference type="Proteomes" id="UP000217211">
    <property type="component" value="Chromosome"/>
</dbReference>
<protein>
    <submittedName>
        <fullName evidence="1">Uncharacterized protein</fullName>
    </submittedName>
</protein>
<name>A0A249PA52_9HYPH</name>
<evidence type="ECO:0000313" key="1">
    <source>
        <dbReference type="EMBL" id="ASY62655.1"/>
    </source>
</evidence>
<keyword evidence="2" id="KW-1185">Reference proteome</keyword>
<proteinExistence type="predicted"/>
<dbReference type="KEGG" id="esj:SJ05684_c11990"/>
<reference evidence="1 2" key="1">
    <citation type="submission" date="2017-08" db="EMBL/GenBank/DDBJ databases">
        <title>Multipartite genome sequences of Sinorhizobium species nodulating soybeans.</title>
        <authorList>
            <person name="Tian C.F."/>
        </authorList>
    </citation>
    <scope>NUCLEOTIDE SEQUENCE [LARGE SCALE GENOMIC DNA]</scope>
    <source>
        <strain evidence="1 2">CCBAU 05684</strain>
    </source>
</reference>
<organism evidence="1 2">
    <name type="scientific">Sinorhizobium sojae CCBAU 05684</name>
    <dbReference type="NCBI Taxonomy" id="716928"/>
    <lineage>
        <taxon>Bacteria</taxon>
        <taxon>Pseudomonadati</taxon>
        <taxon>Pseudomonadota</taxon>
        <taxon>Alphaproteobacteria</taxon>
        <taxon>Hyphomicrobiales</taxon>
        <taxon>Rhizobiaceae</taxon>
        <taxon>Sinorhizobium/Ensifer group</taxon>
        <taxon>Sinorhizobium</taxon>
    </lineage>
</organism>
<accession>A0A249PA52</accession>
<dbReference type="AlphaFoldDB" id="A0A249PA52"/>
<dbReference type="EMBL" id="CP023067">
    <property type="protein sequence ID" value="ASY62655.1"/>
    <property type="molecule type" value="Genomic_DNA"/>
</dbReference>